<protein>
    <submittedName>
        <fullName evidence="1">Uncharacterized protein</fullName>
    </submittedName>
</protein>
<name>A0A6I6JZD2_9BACT</name>
<sequence length="263" mass="29951">MKTLTALLLLLIIFSLPPAENFYVVKVVGEVLCNNKTLKTGDKLTEENILHFSGKEDKIYLLSPNDGYFLLSPGDQEKESKKWVVALKKAVIPQNKYYMTATRSSNNFSSFEDVYDLMGFFREKVLIVNEMPFLYNTEKIPLDEKNYLLFSDLKGNKKVNLKIDNNSFSIAGDYNDDTFQLTYITSAEKKEIGTFSLTTKSRKAISEELAVFFNNQSGKNSSAVYFEQIVPYISEAYGNTNMEVIKNIIDKDLRVKVAKTNLP</sequence>
<gene>
    <name evidence="1" type="ORF">GM418_18415</name>
</gene>
<dbReference type="EMBL" id="CP046401">
    <property type="protein sequence ID" value="QGY45572.1"/>
    <property type="molecule type" value="Genomic_DNA"/>
</dbReference>
<evidence type="ECO:0000313" key="1">
    <source>
        <dbReference type="EMBL" id="QGY45572.1"/>
    </source>
</evidence>
<evidence type="ECO:0000313" key="2">
    <source>
        <dbReference type="Proteomes" id="UP000428260"/>
    </source>
</evidence>
<proteinExistence type="predicted"/>
<dbReference type="AlphaFoldDB" id="A0A6I6JZD2"/>
<reference evidence="1 2" key="1">
    <citation type="submission" date="2019-11" db="EMBL/GenBank/DDBJ databases">
        <authorList>
            <person name="Zheng R.K."/>
            <person name="Sun C.M."/>
        </authorList>
    </citation>
    <scope>NUCLEOTIDE SEQUENCE [LARGE SCALE GENOMIC DNA]</scope>
    <source>
        <strain evidence="1 2">WC007</strain>
    </source>
</reference>
<dbReference type="Proteomes" id="UP000428260">
    <property type="component" value="Chromosome"/>
</dbReference>
<accession>A0A6I6JZD2</accession>
<keyword evidence="2" id="KW-1185">Reference proteome</keyword>
<dbReference type="RefSeq" id="WP_158868715.1">
    <property type="nucleotide sequence ID" value="NZ_CP046401.1"/>
</dbReference>
<dbReference type="KEGG" id="mcos:GM418_18415"/>
<organism evidence="1 2">
    <name type="scientific">Maribellus comscasis</name>
    <dbReference type="NCBI Taxonomy" id="2681766"/>
    <lineage>
        <taxon>Bacteria</taxon>
        <taxon>Pseudomonadati</taxon>
        <taxon>Bacteroidota</taxon>
        <taxon>Bacteroidia</taxon>
        <taxon>Marinilabiliales</taxon>
        <taxon>Prolixibacteraceae</taxon>
        <taxon>Maribellus</taxon>
    </lineage>
</organism>